<keyword evidence="5" id="KW-0645">Protease</keyword>
<evidence type="ECO:0000313" key="14">
    <source>
        <dbReference type="EMBL" id="EDV23881.1"/>
    </source>
</evidence>
<dbReference type="GO" id="GO:0004197">
    <property type="term" value="F:cysteine-type endopeptidase activity"/>
    <property type="evidence" value="ECO:0007669"/>
    <property type="project" value="InterPro"/>
</dbReference>
<dbReference type="GO" id="GO:0016579">
    <property type="term" value="P:protein deubiquitination"/>
    <property type="evidence" value="ECO:0007669"/>
    <property type="project" value="InterPro"/>
</dbReference>
<dbReference type="InterPro" id="IPR006615">
    <property type="entry name" value="Pept_C19_DUSP"/>
</dbReference>
<dbReference type="InterPro" id="IPR028889">
    <property type="entry name" value="USP"/>
</dbReference>
<evidence type="ECO:0000256" key="6">
    <source>
        <dbReference type="ARBA" id="ARBA00022786"/>
    </source>
</evidence>
<dbReference type="Gene3D" id="3.90.70.10">
    <property type="entry name" value="Cysteine proteinases"/>
    <property type="match status" value="1"/>
</dbReference>
<dbReference type="PROSITE" id="PS50235">
    <property type="entry name" value="USP_3"/>
    <property type="match status" value="1"/>
</dbReference>
<dbReference type="InterPro" id="IPR035927">
    <property type="entry name" value="DUSP-like_sf"/>
</dbReference>
<dbReference type="CTD" id="6754620"/>
<reference evidence="14 15" key="1">
    <citation type="journal article" date="2008" name="Nature">
        <title>The Trichoplax genome and the nature of placozoans.</title>
        <authorList>
            <person name="Srivastava M."/>
            <person name="Begovic E."/>
            <person name="Chapman J."/>
            <person name="Putnam N.H."/>
            <person name="Hellsten U."/>
            <person name="Kawashima T."/>
            <person name="Kuo A."/>
            <person name="Mitros T."/>
            <person name="Salamov A."/>
            <person name="Carpenter M.L."/>
            <person name="Signorovitch A.Y."/>
            <person name="Moreno M.A."/>
            <person name="Kamm K."/>
            <person name="Grimwood J."/>
            <person name="Schmutz J."/>
            <person name="Shapiro H."/>
            <person name="Grigoriev I.V."/>
            <person name="Buss L.W."/>
            <person name="Schierwater B."/>
            <person name="Dellaporta S.L."/>
            <person name="Rokhsar D.S."/>
        </authorList>
    </citation>
    <scope>NUCLEOTIDE SEQUENCE [LARGE SCALE GENOMIC DNA]</scope>
    <source>
        <strain evidence="14 15">Grell-BS-1999</strain>
    </source>
</reference>
<evidence type="ECO:0000313" key="15">
    <source>
        <dbReference type="Proteomes" id="UP000009022"/>
    </source>
</evidence>
<evidence type="ECO:0000256" key="1">
    <source>
        <dbReference type="ARBA" id="ARBA00000707"/>
    </source>
</evidence>
<evidence type="ECO:0000256" key="7">
    <source>
        <dbReference type="ARBA" id="ARBA00022801"/>
    </source>
</evidence>
<dbReference type="GO" id="GO:0006508">
    <property type="term" value="P:proteolysis"/>
    <property type="evidence" value="ECO:0007669"/>
    <property type="project" value="UniProtKB-KW"/>
</dbReference>
<evidence type="ECO:0000256" key="9">
    <source>
        <dbReference type="ARBA" id="ARBA00023242"/>
    </source>
</evidence>
<dbReference type="OrthoDB" id="289038at2759"/>
<accession>B3RZQ3</accession>
<dbReference type="SUPFAM" id="SSF143791">
    <property type="entry name" value="DUSP-like"/>
    <property type="match status" value="1"/>
</dbReference>
<dbReference type="eggNOG" id="KOG1863">
    <property type="taxonomic scope" value="Eukaryota"/>
</dbReference>
<dbReference type="GO" id="GO:0031647">
    <property type="term" value="P:regulation of protein stability"/>
    <property type="evidence" value="ECO:0000318"/>
    <property type="project" value="GO_Central"/>
</dbReference>
<dbReference type="PANTHER" id="PTHR24006">
    <property type="entry name" value="UBIQUITIN CARBOXYL-TERMINAL HYDROLASE"/>
    <property type="match status" value="1"/>
</dbReference>
<feature type="region of interest" description="Disordered" evidence="11">
    <location>
        <begin position="669"/>
        <end position="690"/>
    </location>
</feature>
<dbReference type="Pfam" id="PF00443">
    <property type="entry name" value="UCH"/>
    <property type="match status" value="1"/>
</dbReference>
<evidence type="ECO:0000256" key="5">
    <source>
        <dbReference type="ARBA" id="ARBA00022670"/>
    </source>
</evidence>
<comment type="catalytic activity">
    <reaction evidence="1">
        <text>Thiol-dependent hydrolysis of ester, thioester, amide, peptide and isopeptide bonds formed by the C-terminal Gly of ubiquitin (a 76-residue protein attached to proteins as an intracellular targeting signal).</text>
        <dbReference type="EC" id="3.4.19.12"/>
    </reaction>
</comment>
<dbReference type="PROSITE" id="PS51283">
    <property type="entry name" value="DUSP"/>
    <property type="match status" value="1"/>
</dbReference>
<dbReference type="HOGENOM" id="CLU_010287_0_0_1"/>
<gene>
    <name evidence="14" type="ORF">TRIADDRAFT_57537</name>
</gene>
<evidence type="ECO:0000256" key="4">
    <source>
        <dbReference type="ARBA" id="ARBA00012759"/>
    </source>
</evidence>
<name>B3RZQ3_TRIAD</name>
<feature type="domain" description="USP" evidence="12">
    <location>
        <begin position="97"/>
        <end position="466"/>
    </location>
</feature>
<dbReference type="InterPro" id="IPR018200">
    <property type="entry name" value="USP_CS"/>
</dbReference>
<evidence type="ECO:0000256" key="2">
    <source>
        <dbReference type="ARBA" id="ARBA00004123"/>
    </source>
</evidence>
<dbReference type="InterPro" id="IPR001394">
    <property type="entry name" value="Peptidase_C19_UCH"/>
</dbReference>
<sequence length="1002" mass="115548">MKGKQTRSSNKYKIDWEWAKESTVQQINQEQVEKVYGVHFNSCSLTNDKTHSKSNCRSNPNCLVHLGEANWISNTEVESAVYTEVIENIVRQDNQFLGLRNLGATCYVNSLLQVWFFISDFRSAIYSYRNDFVRDKVIKVDLLTDKGFSLMGLDDNVDIESHYYEKINISKKISDSIKSSQAIHSSSQGRRSLLNNLYESVPEFVGNQEQILPALASICDYLQLIFAFLQFSKRRCDSCKFISERNATFYELDLTVAGHSTLEKSFDDFFKLTTVFEKLRSRLSDNTCGHSYCDITILLQKEKLNGPNQYYCEVCQSKRDASRWIGVDSLPPVLNIQLLRFIYDRNTGQKKKLKSILHFPEVLDMTKYIRHAPTDTSFIYDIKAVLIHRGAGTQSGHYFTHIKEDESKSWYVFNDEAVYQLSGKKLQIDEDSMESDDLSQSSKNPKPVKAGYHASRSAYMLVYTRRSSIGEYSSDLKENVILPRSIVKIISEDNVSIKNWINAVTEQMLSHTAAISNRAQEINRIYPSLSADTDQTYEWIPTEWLLEWLRKQDFNSPIDNKTVLCNHKKLSPDSVSMVKRINQIYANELYKLYGGGPRLTREDMCKQCVEEKYRRIQFDTRLNNDWKFIKSTITKTLPTGQTEFWIGKVSLRNWKGLTIKKFEKDISESSLKTTTENSEPAKEDAESDANLAADSATYDDEFEFNQDLLCEEHGNLTAEESNRQIVSEVVWLMLKYYFPEAASYPVGTPICHLCEEIAKARVEDEETLRLYAATEKKILSKIYSNKSRPSIEDEGEFYVIPLSFVRKWRNFISYVNVTTEEWVNLLNFYGTTSETCKEIKITVKDRLCECFPPCCQICIDSLIERRATEIKTYRNARIYISKENPDDEKCIGPSHDECENIQKESRKRSITTISPLRRSKRCRPGEVAVTISSDETLRDLKLKVMTEFQVAPFDQHLHLNGCELFDNDRTLGNSGILPDCRLTLKIDLPVEITEEPRGQLNG</sequence>
<dbReference type="Gene3D" id="3.10.20.90">
    <property type="entry name" value="Phosphatidylinositol 3-kinase Catalytic Subunit, Chain A, domain 1"/>
    <property type="match status" value="1"/>
</dbReference>
<dbReference type="Proteomes" id="UP000009022">
    <property type="component" value="Unassembled WGS sequence"/>
</dbReference>
<comment type="subcellular location">
    <subcellularLocation>
        <location evidence="2">Nucleus</location>
    </subcellularLocation>
</comment>
<dbReference type="InterPro" id="IPR044743">
    <property type="entry name" value="Ubl_USP48"/>
</dbReference>
<evidence type="ECO:0000256" key="3">
    <source>
        <dbReference type="ARBA" id="ARBA00009085"/>
    </source>
</evidence>
<dbReference type="GO" id="GO:0005634">
    <property type="term" value="C:nucleus"/>
    <property type="evidence" value="ECO:0000318"/>
    <property type="project" value="GO_Central"/>
</dbReference>
<feature type="compositionally biased region" description="Polar residues" evidence="11">
    <location>
        <begin position="669"/>
        <end position="678"/>
    </location>
</feature>
<organism evidence="14 15">
    <name type="scientific">Trichoplax adhaerens</name>
    <name type="common">Trichoplax reptans</name>
    <dbReference type="NCBI Taxonomy" id="10228"/>
    <lineage>
        <taxon>Eukaryota</taxon>
        <taxon>Metazoa</taxon>
        <taxon>Placozoa</taxon>
        <taxon>Uniplacotomia</taxon>
        <taxon>Trichoplacea</taxon>
        <taxon>Trichoplacidae</taxon>
        <taxon>Trichoplax</taxon>
    </lineage>
</organism>
<evidence type="ECO:0000256" key="11">
    <source>
        <dbReference type="SAM" id="MobiDB-lite"/>
    </source>
</evidence>
<keyword evidence="15" id="KW-1185">Reference proteome</keyword>
<dbReference type="SUPFAM" id="SSF54001">
    <property type="entry name" value="Cysteine proteinases"/>
    <property type="match status" value="1"/>
</dbReference>
<dbReference type="InterPro" id="IPR050164">
    <property type="entry name" value="Peptidase_C19"/>
</dbReference>
<evidence type="ECO:0000256" key="8">
    <source>
        <dbReference type="ARBA" id="ARBA00022807"/>
    </source>
</evidence>
<proteinExistence type="inferred from homology"/>
<dbReference type="PhylomeDB" id="B3RZQ3"/>
<dbReference type="EMBL" id="DS985246">
    <property type="protein sequence ID" value="EDV23881.1"/>
    <property type="molecule type" value="Genomic_DNA"/>
</dbReference>
<dbReference type="PANTHER" id="PTHR24006:SF722">
    <property type="entry name" value="UBIQUITIN CARBOXYL-TERMINAL HYDROLASE 48"/>
    <property type="match status" value="1"/>
</dbReference>
<keyword evidence="6" id="KW-0833">Ubl conjugation pathway</keyword>
<dbReference type="EC" id="3.4.19.12" evidence="4"/>
<evidence type="ECO:0000256" key="10">
    <source>
        <dbReference type="ARBA" id="ARBA00035173"/>
    </source>
</evidence>
<dbReference type="InterPro" id="IPR038765">
    <property type="entry name" value="Papain-like_cys_pep_sf"/>
</dbReference>
<dbReference type="SUPFAM" id="SSF54236">
    <property type="entry name" value="Ubiquitin-like"/>
    <property type="match status" value="1"/>
</dbReference>
<dbReference type="InterPro" id="IPR029071">
    <property type="entry name" value="Ubiquitin-like_domsf"/>
</dbReference>
<comment type="similarity">
    <text evidence="3">Belongs to the peptidase C19 family.</text>
</comment>
<dbReference type="RefSeq" id="XP_002113407.1">
    <property type="nucleotide sequence ID" value="XM_002113371.1"/>
</dbReference>
<dbReference type="STRING" id="10228.B3RZQ3"/>
<keyword evidence="9" id="KW-0539">Nucleus</keyword>
<dbReference type="FunCoup" id="B3RZQ3">
    <property type="interactions" value="1882"/>
</dbReference>
<dbReference type="PROSITE" id="PS00972">
    <property type="entry name" value="USP_1"/>
    <property type="match status" value="1"/>
</dbReference>
<evidence type="ECO:0000259" key="12">
    <source>
        <dbReference type="PROSITE" id="PS50235"/>
    </source>
</evidence>
<keyword evidence="8" id="KW-0788">Thiol protease</keyword>
<dbReference type="GeneID" id="6754620"/>
<dbReference type="KEGG" id="tad:TRIADDRAFT_57537"/>
<dbReference type="GO" id="GO:0004843">
    <property type="term" value="F:cysteine-type deubiquitinase activity"/>
    <property type="evidence" value="ECO:0000318"/>
    <property type="project" value="GO_Central"/>
</dbReference>
<feature type="domain" description="DUSP" evidence="13">
    <location>
        <begin position="513"/>
        <end position="604"/>
    </location>
</feature>
<dbReference type="AlphaFoldDB" id="B3RZQ3"/>
<dbReference type="CDD" id="cd01795">
    <property type="entry name" value="Ubl_USP48"/>
    <property type="match status" value="1"/>
</dbReference>
<dbReference type="Pfam" id="PF00240">
    <property type="entry name" value="ubiquitin"/>
    <property type="match status" value="1"/>
</dbReference>
<dbReference type="GO" id="GO:0005829">
    <property type="term" value="C:cytosol"/>
    <property type="evidence" value="ECO:0000318"/>
    <property type="project" value="GO_Central"/>
</dbReference>
<dbReference type="OMA" id="GSCEEMP"/>
<protein>
    <recommendedName>
        <fullName evidence="10">Ubiquitin carboxyl-terminal hydrolase 48</fullName>
        <ecNumber evidence="4">3.4.19.12</ecNumber>
    </recommendedName>
</protein>
<dbReference type="InParanoid" id="B3RZQ3"/>
<keyword evidence="7" id="KW-0378">Hydrolase</keyword>
<dbReference type="InterPro" id="IPR000626">
    <property type="entry name" value="Ubiquitin-like_dom"/>
</dbReference>
<evidence type="ECO:0000259" key="13">
    <source>
        <dbReference type="PROSITE" id="PS51283"/>
    </source>
</evidence>